<gene>
    <name evidence="8" type="ORF">I4I81_02500</name>
</gene>
<keyword evidence="5 6" id="KW-0472">Membrane</keyword>
<dbReference type="PANTHER" id="PTHR34187:SF2">
    <property type="entry name" value="DUF202 DOMAIN-CONTAINING PROTEIN"/>
    <property type="match status" value="1"/>
</dbReference>
<name>A0ABS6ULK2_9PSEU</name>
<evidence type="ECO:0000256" key="4">
    <source>
        <dbReference type="ARBA" id="ARBA00022989"/>
    </source>
</evidence>
<feature type="transmembrane region" description="Helical" evidence="6">
    <location>
        <begin position="60"/>
        <end position="77"/>
    </location>
</feature>
<accession>A0ABS6ULK2</accession>
<comment type="caution">
    <text evidence="8">The sequence shown here is derived from an EMBL/GenBank/DDBJ whole genome shotgun (WGS) entry which is preliminary data.</text>
</comment>
<keyword evidence="3 6" id="KW-0812">Transmembrane</keyword>
<keyword evidence="4 6" id="KW-1133">Transmembrane helix</keyword>
<evidence type="ECO:0000313" key="8">
    <source>
        <dbReference type="EMBL" id="MBW0133130.1"/>
    </source>
</evidence>
<dbReference type="PANTHER" id="PTHR34187">
    <property type="entry name" value="FGR18P"/>
    <property type="match status" value="1"/>
</dbReference>
<evidence type="ECO:0000256" key="1">
    <source>
        <dbReference type="ARBA" id="ARBA00004651"/>
    </source>
</evidence>
<dbReference type="InterPro" id="IPR052053">
    <property type="entry name" value="IM_YidH-like"/>
</dbReference>
<evidence type="ECO:0000256" key="2">
    <source>
        <dbReference type="ARBA" id="ARBA00022475"/>
    </source>
</evidence>
<dbReference type="Pfam" id="PF02656">
    <property type="entry name" value="DUF202"/>
    <property type="match status" value="1"/>
</dbReference>
<evidence type="ECO:0000256" key="6">
    <source>
        <dbReference type="SAM" id="Phobius"/>
    </source>
</evidence>
<dbReference type="Proteomes" id="UP000694287">
    <property type="component" value="Unassembled WGS sequence"/>
</dbReference>
<keyword evidence="9" id="KW-1185">Reference proteome</keyword>
<evidence type="ECO:0000259" key="7">
    <source>
        <dbReference type="Pfam" id="PF02656"/>
    </source>
</evidence>
<organism evidence="8 9">
    <name type="scientific">Pseudonocardia abyssalis</name>
    <dbReference type="NCBI Taxonomy" id="2792008"/>
    <lineage>
        <taxon>Bacteria</taxon>
        <taxon>Bacillati</taxon>
        <taxon>Actinomycetota</taxon>
        <taxon>Actinomycetes</taxon>
        <taxon>Pseudonocardiales</taxon>
        <taxon>Pseudonocardiaceae</taxon>
        <taxon>Pseudonocardia</taxon>
    </lineage>
</organism>
<dbReference type="EMBL" id="JADQDK010000001">
    <property type="protein sequence ID" value="MBW0133130.1"/>
    <property type="molecule type" value="Genomic_DNA"/>
</dbReference>
<feature type="transmembrane region" description="Helical" evidence="6">
    <location>
        <begin position="27"/>
        <end position="48"/>
    </location>
</feature>
<dbReference type="InterPro" id="IPR003807">
    <property type="entry name" value="DUF202"/>
</dbReference>
<protein>
    <submittedName>
        <fullName evidence="8">DUF202 domain-containing protein</fullName>
    </submittedName>
</protein>
<comment type="subcellular location">
    <subcellularLocation>
        <location evidence="1">Cell membrane</location>
        <topology evidence="1">Multi-pass membrane protein</topology>
    </subcellularLocation>
</comment>
<feature type="domain" description="DUF202" evidence="7">
    <location>
        <begin position="18"/>
        <end position="85"/>
    </location>
</feature>
<reference evidence="8 9" key="1">
    <citation type="submission" date="2020-11" db="EMBL/GenBank/DDBJ databases">
        <title>Pseudonocardia abyssalis sp. nov. and Pseudonocardia oceani sp. nov., description and phylogenomic analysis of two novel actinomycetes isolated from the deep Southern Ocean.</title>
        <authorList>
            <person name="Parra J."/>
        </authorList>
    </citation>
    <scope>NUCLEOTIDE SEQUENCE [LARGE SCALE GENOMIC DNA]</scope>
    <source>
        <strain evidence="8 9">KRD-168</strain>
    </source>
</reference>
<sequence>MPRRRPPLRDVGHDPDYRFSLANERTFLAWIRTSLALIAGGVALASLVPELTPEALRDGLAVLLVVLAVVVALRSYARWDRAERAIRQDLPLAVGGTTVRILAAGIVVVGAGVLALLLLGR</sequence>
<proteinExistence type="predicted"/>
<keyword evidence="2" id="KW-1003">Cell membrane</keyword>
<feature type="transmembrane region" description="Helical" evidence="6">
    <location>
        <begin position="98"/>
        <end position="119"/>
    </location>
</feature>
<evidence type="ECO:0000256" key="5">
    <source>
        <dbReference type="ARBA" id="ARBA00023136"/>
    </source>
</evidence>
<evidence type="ECO:0000313" key="9">
    <source>
        <dbReference type="Proteomes" id="UP000694287"/>
    </source>
</evidence>
<evidence type="ECO:0000256" key="3">
    <source>
        <dbReference type="ARBA" id="ARBA00022692"/>
    </source>
</evidence>